<protein>
    <submittedName>
        <fullName evidence="1">Uncharacterized protein</fullName>
    </submittedName>
</protein>
<reference evidence="1 2" key="1">
    <citation type="submission" date="2011-02" db="EMBL/GenBank/DDBJ databases">
        <title>The Genome Sequence of Sphaeroforma arctica JP610.</title>
        <authorList>
            <consortium name="The Broad Institute Genome Sequencing Platform"/>
            <person name="Russ C."/>
            <person name="Cuomo C."/>
            <person name="Young S.K."/>
            <person name="Zeng Q."/>
            <person name="Gargeya S."/>
            <person name="Alvarado L."/>
            <person name="Berlin A."/>
            <person name="Chapman S.B."/>
            <person name="Chen Z."/>
            <person name="Freedman E."/>
            <person name="Gellesch M."/>
            <person name="Goldberg J."/>
            <person name="Griggs A."/>
            <person name="Gujja S."/>
            <person name="Heilman E."/>
            <person name="Heiman D."/>
            <person name="Howarth C."/>
            <person name="Mehta T."/>
            <person name="Neiman D."/>
            <person name="Pearson M."/>
            <person name="Roberts A."/>
            <person name="Saif S."/>
            <person name="Shea T."/>
            <person name="Shenoy N."/>
            <person name="Sisk P."/>
            <person name="Stolte C."/>
            <person name="Sykes S."/>
            <person name="White J."/>
            <person name="Yandava C."/>
            <person name="Burger G."/>
            <person name="Gray M.W."/>
            <person name="Holland P.W.H."/>
            <person name="King N."/>
            <person name="Lang F.B.F."/>
            <person name="Roger A.J."/>
            <person name="Ruiz-Trillo I."/>
            <person name="Haas B."/>
            <person name="Nusbaum C."/>
            <person name="Birren B."/>
        </authorList>
    </citation>
    <scope>NUCLEOTIDE SEQUENCE [LARGE SCALE GENOMIC DNA]</scope>
    <source>
        <strain evidence="1 2">JP610</strain>
    </source>
</reference>
<dbReference type="AlphaFoldDB" id="A0A0L0G3E4"/>
<dbReference type="GeneID" id="25904630"/>
<dbReference type="EMBL" id="KQ241819">
    <property type="protein sequence ID" value="KNC83627.1"/>
    <property type="molecule type" value="Genomic_DNA"/>
</dbReference>
<evidence type="ECO:0000313" key="2">
    <source>
        <dbReference type="Proteomes" id="UP000054560"/>
    </source>
</evidence>
<sequence>MNNADQTEAVLMEFVAARRRENGDPIFQLNWCQQHEFDPNFMLAAKFIMDVGQKQH</sequence>
<keyword evidence="2" id="KW-1185">Reference proteome</keyword>
<organism evidence="1 2">
    <name type="scientific">Sphaeroforma arctica JP610</name>
    <dbReference type="NCBI Taxonomy" id="667725"/>
    <lineage>
        <taxon>Eukaryota</taxon>
        <taxon>Ichthyosporea</taxon>
        <taxon>Ichthyophonida</taxon>
        <taxon>Sphaeroforma</taxon>
    </lineage>
</organism>
<proteinExistence type="predicted"/>
<name>A0A0L0G3E4_9EUKA</name>
<evidence type="ECO:0000313" key="1">
    <source>
        <dbReference type="EMBL" id="KNC83627.1"/>
    </source>
</evidence>
<gene>
    <name evidence="1" type="ORF">SARC_04126</name>
</gene>
<dbReference type="OrthoDB" id="341421at2759"/>
<dbReference type="Proteomes" id="UP000054560">
    <property type="component" value="Unassembled WGS sequence"/>
</dbReference>
<accession>A0A0L0G3E4</accession>
<dbReference type="RefSeq" id="XP_014157529.1">
    <property type="nucleotide sequence ID" value="XM_014302054.1"/>
</dbReference>